<dbReference type="Proteomes" id="UP000015104">
    <property type="component" value="Unassembled WGS sequence"/>
</dbReference>
<reference evidence="2" key="1">
    <citation type="submission" date="2011-08" db="EMBL/GenBank/DDBJ databases">
        <authorList>
            <person name="Rombauts S."/>
        </authorList>
    </citation>
    <scope>NUCLEOTIDE SEQUENCE</scope>
    <source>
        <strain evidence="2">London</strain>
    </source>
</reference>
<dbReference type="HOGENOM" id="CLU_1818277_0_0_1"/>
<evidence type="ECO:0000313" key="1">
    <source>
        <dbReference type="EnsemblMetazoa" id="tetur39g00811.1"/>
    </source>
</evidence>
<sequence>MVGIYNTVNIIPNPNFVLLLQSVALKKKSMYCCIGRFDLSDYRQCMTKRNASNILEFLDVLRNDSVLNHEKLIDKPVSISLSKVRTYDYSILRSHGSWLVICSVNCSVFLGQVRFEEAALLLAYKAGADIVMRENDFDRRLS</sequence>
<dbReference type="EnsemblMetazoa" id="tetur39g00811.1">
    <property type="protein sequence ID" value="tetur39g00811.1"/>
    <property type="gene ID" value="tetur39g00811"/>
</dbReference>
<dbReference type="STRING" id="32264.T1L4P4"/>
<reference evidence="1" key="2">
    <citation type="submission" date="2015-06" db="UniProtKB">
        <authorList>
            <consortium name="EnsemblMetazoa"/>
        </authorList>
    </citation>
    <scope>IDENTIFICATION</scope>
</reference>
<evidence type="ECO:0000313" key="2">
    <source>
        <dbReference type="Proteomes" id="UP000015104"/>
    </source>
</evidence>
<dbReference type="EMBL" id="CAEY01001102">
    <property type="status" value="NOT_ANNOTATED_CDS"/>
    <property type="molecule type" value="Genomic_DNA"/>
</dbReference>
<name>T1L4P4_TETUR</name>
<keyword evidence="2" id="KW-1185">Reference proteome</keyword>
<dbReference type="AlphaFoldDB" id="T1L4P4"/>
<accession>T1L4P4</accession>
<proteinExistence type="predicted"/>
<protein>
    <submittedName>
        <fullName evidence="1">Uncharacterized protein</fullName>
    </submittedName>
</protein>
<organism evidence="1 2">
    <name type="scientific">Tetranychus urticae</name>
    <name type="common">Two-spotted spider mite</name>
    <dbReference type="NCBI Taxonomy" id="32264"/>
    <lineage>
        <taxon>Eukaryota</taxon>
        <taxon>Metazoa</taxon>
        <taxon>Ecdysozoa</taxon>
        <taxon>Arthropoda</taxon>
        <taxon>Chelicerata</taxon>
        <taxon>Arachnida</taxon>
        <taxon>Acari</taxon>
        <taxon>Acariformes</taxon>
        <taxon>Trombidiformes</taxon>
        <taxon>Prostigmata</taxon>
        <taxon>Eleutherengona</taxon>
        <taxon>Raphignathae</taxon>
        <taxon>Tetranychoidea</taxon>
        <taxon>Tetranychidae</taxon>
        <taxon>Tetranychus</taxon>
    </lineage>
</organism>